<evidence type="ECO:0000313" key="1">
    <source>
        <dbReference type="EMBL" id="KAJ7561096.1"/>
    </source>
</evidence>
<dbReference type="EMBL" id="CM055094">
    <property type="protein sequence ID" value="KAJ7561096.1"/>
    <property type="molecule type" value="Genomic_DNA"/>
</dbReference>
<evidence type="ECO:0000313" key="2">
    <source>
        <dbReference type="Proteomes" id="UP001162992"/>
    </source>
</evidence>
<comment type="caution">
    <text evidence="1">The sequence shown here is derived from an EMBL/GenBank/DDBJ whole genome shotgun (WGS) entry which is preliminary data.</text>
</comment>
<accession>A0ACC2E3Q9</accession>
<organism evidence="1 2">
    <name type="scientific">Diphasiastrum complanatum</name>
    <name type="common">Issler's clubmoss</name>
    <name type="synonym">Lycopodium complanatum</name>
    <dbReference type="NCBI Taxonomy" id="34168"/>
    <lineage>
        <taxon>Eukaryota</taxon>
        <taxon>Viridiplantae</taxon>
        <taxon>Streptophyta</taxon>
        <taxon>Embryophyta</taxon>
        <taxon>Tracheophyta</taxon>
        <taxon>Lycopodiopsida</taxon>
        <taxon>Lycopodiales</taxon>
        <taxon>Lycopodiaceae</taxon>
        <taxon>Lycopodioideae</taxon>
        <taxon>Diphasiastrum</taxon>
    </lineage>
</organism>
<name>A0ACC2E3Q9_DIPCM</name>
<dbReference type="Proteomes" id="UP001162992">
    <property type="component" value="Chromosome 3"/>
</dbReference>
<proteinExistence type="predicted"/>
<sequence>MMASPRESLDSSTTKRMIIHVAESGHSYELDCVPMTSVEIVQNFLASLTGLPQQHQLLIVGEVRLEPQRVLAAYQLPAENRPVFLFNKQRLSPDSPAPIPEVSVRIAEAVLPPVPSDFHSDHPLDEASDPALRALPSYERQFKYHFQKGQAILLVSQRKFDACRRLLREQQVQQLAIDTARGNMDHYYRLIVQSVEEFMKHFSQQHHQHSKLLRNLERDLQRLRACKLHPVLQTPSRKTLIDCIEEPNLRHCEHECSISHKQFHAKVSQLKIAFDNLQSSMDELFSASAVDIPHVEDTIQKHSCLTEEQASIIQSLSKDVDTVRKLIDDCVGRQLSASLRPHDAVSALGPMYEVHAKNHLPRIEACDQELGKLLMFCEKSKNKMSLSVYKRLQSIAVLQSNIRDMRNQLSGFKEAMGHQDDIFAKLKSVRKVGAAYRACLAEAVRRKACMKLYMGQAVQLAEKLAKKREVELARRKEFFAVQSAYIPHDLLLAMGLLDVPSQCVVSIAPYDTNLLDVDVVDVDRYAPDSLVGPSSHFTGFDMSHATHSSSSSTSQGIEIIEHSDNANSNEGIGFEIGDEKSYEIVGTSKLEVENARLKAELASAIAMLCNLDPSIEPGLVGSENQSFELDEHTRTMNATKRTMEALRLKDEHAKHLHSILVKSRTQCKAYERRIRELEQILQNQHRQVQNLRTGIDPEEPSLKPNTPECKAEIVGESDPSAATGLELASVGQVNVVTMDEGLSGLPQQIQRLGNNDEPADEGEDEFMSELTAGVSDANQHMLEVDKNEQDADADAAVEAIATNQAQMEGENCACHGEGEVKPSEMEGAAVREGSTSVLEESNQILALQSALLEKSRLCDLAEDQTKTVSAELLRLGRELESNTDLLRECQMNCAHLENRLHEAREEARANLCAADHRAAEYNALRTSSVKLRGFMERLRACISAPVGEAIGFAESLKALSTSLASSSMNEDVSLGFSDSLRVLAERVGELVQQRARLLERCTKAEAAQCHLSKELESKIDMLKSLYTKRKLEKQACKEKICFTHFEVHELAVFFPNAAGFYEALNRKCPNYYLSDESIALFMKHLSSRKQLIVGQIVHIDRHVACVSPSNTPCGSSDTELFGLSTSTVSTRCRSNPYELPIGTEYFVVTVAIIPDISNKIFVNQANIQSLKSL</sequence>
<reference evidence="2" key="1">
    <citation type="journal article" date="2024" name="Proc. Natl. Acad. Sci. U.S.A.">
        <title>Extraordinary preservation of gene collinearity over three hundred million years revealed in homosporous lycophytes.</title>
        <authorList>
            <person name="Li C."/>
            <person name="Wickell D."/>
            <person name="Kuo L.Y."/>
            <person name="Chen X."/>
            <person name="Nie B."/>
            <person name="Liao X."/>
            <person name="Peng D."/>
            <person name="Ji J."/>
            <person name="Jenkins J."/>
            <person name="Williams M."/>
            <person name="Shu S."/>
            <person name="Plott C."/>
            <person name="Barry K."/>
            <person name="Rajasekar S."/>
            <person name="Grimwood J."/>
            <person name="Han X."/>
            <person name="Sun S."/>
            <person name="Hou Z."/>
            <person name="He W."/>
            <person name="Dai G."/>
            <person name="Sun C."/>
            <person name="Schmutz J."/>
            <person name="Leebens-Mack J.H."/>
            <person name="Li F.W."/>
            <person name="Wang L."/>
        </authorList>
    </citation>
    <scope>NUCLEOTIDE SEQUENCE [LARGE SCALE GENOMIC DNA]</scope>
    <source>
        <strain evidence="2">cv. PW_Plant_1</strain>
    </source>
</reference>
<gene>
    <name evidence="1" type="ORF">O6H91_03G013900</name>
</gene>
<protein>
    <submittedName>
        <fullName evidence="1">Uncharacterized protein</fullName>
    </submittedName>
</protein>
<keyword evidence="2" id="KW-1185">Reference proteome</keyword>